<keyword evidence="3" id="KW-1185">Reference proteome</keyword>
<evidence type="ECO:0000313" key="3">
    <source>
        <dbReference type="Proteomes" id="UP001153269"/>
    </source>
</evidence>
<comment type="caution">
    <text evidence="2">The sequence shown here is derived from an EMBL/GenBank/DDBJ whole genome shotgun (WGS) entry which is preliminary data.</text>
</comment>
<gene>
    <name evidence="2" type="ORF">PLEPLA_LOCUS39581</name>
</gene>
<feature type="region of interest" description="Disordered" evidence="1">
    <location>
        <begin position="1"/>
        <end position="36"/>
    </location>
</feature>
<evidence type="ECO:0000256" key="1">
    <source>
        <dbReference type="SAM" id="MobiDB-lite"/>
    </source>
</evidence>
<proteinExistence type="predicted"/>
<name>A0A9N7VLS1_PLEPL</name>
<dbReference type="Proteomes" id="UP001153269">
    <property type="component" value="Unassembled WGS sequence"/>
</dbReference>
<reference evidence="2" key="1">
    <citation type="submission" date="2020-03" db="EMBL/GenBank/DDBJ databases">
        <authorList>
            <person name="Weist P."/>
        </authorList>
    </citation>
    <scope>NUCLEOTIDE SEQUENCE</scope>
</reference>
<accession>A0A9N7VLS1</accession>
<evidence type="ECO:0000313" key="2">
    <source>
        <dbReference type="EMBL" id="CAB1451854.1"/>
    </source>
</evidence>
<protein>
    <submittedName>
        <fullName evidence="2">Uncharacterized protein</fullName>
    </submittedName>
</protein>
<dbReference type="AlphaFoldDB" id="A0A9N7VLS1"/>
<dbReference type="EMBL" id="CADEAL010004104">
    <property type="protein sequence ID" value="CAB1451854.1"/>
    <property type="molecule type" value="Genomic_DNA"/>
</dbReference>
<sequence>MAAGFNLRLRGSPPNKGERRQRRRELLRHSNGSSGSLSELRPFVCSDDVTTHILITGGRLLLGGAVSFPVQRSTEEVEWYVHYPEGFGREIHKFRIILLLEPNRCFGFSLGPARIIQRPAISHADRAQSCDKGRKGESPRSQEKQWLPLLISLTAECCSGL</sequence>
<organism evidence="2 3">
    <name type="scientific">Pleuronectes platessa</name>
    <name type="common">European plaice</name>
    <dbReference type="NCBI Taxonomy" id="8262"/>
    <lineage>
        <taxon>Eukaryota</taxon>
        <taxon>Metazoa</taxon>
        <taxon>Chordata</taxon>
        <taxon>Craniata</taxon>
        <taxon>Vertebrata</taxon>
        <taxon>Euteleostomi</taxon>
        <taxon>Actinopterygii</taxon>
        <taxon>Neopterygii</taxon>
        <taxon>Teleostei</taxon>
        <taxon>Neoteleostei</taxon>
        <taxon>Acanthomorphata</taxon>
        <taxon>Carangaria</taxon>
        <taxon>Pleuronectiformes</taxon>
        <taxon>Pleuronectoidei</taxon>
        <taxon>Pleuronectidae</taxon>
        <taxon>Pleuronectes</taxon>
    </lineage>
</organism>